<dbReference type="AlphaFoldDB" id="A0A1W6N4Y8"/>
<name>A0A1W6N4Y8_9PROT</name>
<dbReference type="SUPFAM" id="SSF143120">
    <property type="entry name" value="YefM-like"/>
    <property type="match status" value="1"/>
</dbReference>
<dbReference type="KEGG" id="naf:GQ61_05455"/>
<evidence type="ECO:0000313" key="3">
    <source>
        <dbReference type="EMBL" id="ARN84826.1"/>
    </source>
</evidence>
<dbReference type="EMBL" id="CP008743">
    <property type="protein sequence ID" value="ARN84826.1"/>
    <property type="molecule type" value="Genomic_DNA"/>
</dbReference>
<evidence type="ECO:0000256" key="1">
    <source>
        <dbReference type="ARBA" id="ARBA00009981"/>
    </source>
</evidence>
<dbReference type="Gene3D" id="3.40.1620.10">
    <property type="entry name" value="YefM-like domain"/>
    <property type="match status" value="1"/>
</dbReference>
<organism evidence="3 4">
    <name type="scientific">Candidatus Nucleicultrix amoebiphila FS5</name>
    <dbReference type="NCBI Taxonomy" id="1414854"/>
    <lineage>
        <taxon>Bacteria</taxon>
        <taxon>Pseudomonadati</taxon>
        <taxon>Pseudomonadota</taxon>
        <taxon>Alphaproteobacteria</taxon>
        <taxon>Holosporales</taxon>
        <taxon>Candidatus Nucleicultricaceae</taxon>
        <taxon>Candidatus Nucleicultrix</taxon>
    </lineage>
</organism>
<reference evidence="3 4" key="1">
    <citation type="submission" date="2014-06" db="EMBL/GenBank/DDBJ databases">
        <title>The genome of the endonuclear symbiont Nucleicultrix amoebiphila.</title>
        <authorList>
            <person name="Schulz F."/>
            <person name="Horn M."/>
        </authorList>
    </citation>
    <scope>NUCLEOTIDE SEQUENCE [LARGE SCALE GENOMIC DNA]</scope>
    <source>
        <strain evidence="3 4">FS5</strain>
    </source>
</reference>
<dbReference type="RefSeq" id="WP_085784322.1">
    <property type="nucleotide sequence ID" value="NZ_CP008743.1"/>
</dbReference>
<protein>
    <recommendedName>
        <fullName evidence="2">Antitoxin</fullName>
    </recommendedName>
</protein>
<accession>A0A1W6N4Y8</accession>
<dbReference type="Pfam" id="PF02604">
    <property type="entry name" value="PhdYeFM_antitox"/>
    <property type="match status" value="1"/>
</dbReference>
<comment type="similarity">
    <text evidence="1 2">Belongs to the phD/YefM antitoxin family.</text>
</comment>
<dbReference type="NCBIfam" id="TIGR01552">
    <property type="entry name" value="phd_fam"/>
    <property type="match status" value="1"/>
</dbReference>
<dbReference type="Proteomes" id="UP000237351">
    <property type="component" value="Chromosome"/>
</dbReference>
<evidence type="ECO:0000256" key="2">
    <source>
        <dbReference type="RuleBase" id="RU362080"/>
    </source>
</evidence>
<evidence type="ECO:0000313" key="4">
    <source>
        <dbReference type="Proteomes" id="UP000237351"/>
    </source>
</evidence>
<dbReference type="OrthoDB" id="165038at2"/>
<gene>
    <name evidence="3" type="ORF">GQ61_05455</name>
</gene>
<dbReference type="InterPro" id="IPR006442">
    <property type="entry name" value="Antitoxin_Phd/YefM"/>
</dbReference>
<proteinExistence type="inferred from homology"/>
<sequence length="84" mass="9372">MIAIPSTEVKTHFGKYLNKALVSPIMVTKTGQEVVVMLSKEEYDRLEALEDSYWLMKAQLAEKSGYMGTSEGKKLIDALSDVKS</sequence>
<comment type="function">
    <text evidence="2">Antitoxin component of a type II toxin-antitoxin (TA) system.</text>
</comment>
<dbReference type="STRING" id="1414854.GQ61_05455"/>
<keyword evidence="4" id="KW-1185">Reference proteome</keyword>
<dbReference type="InterPro" id="IPR036165">
    <property type="entry name" value="YefM-like_sf"/>
</dbReference>